<dbReference type="PROSITE" id="PS51063">
    <property type="entry name" value="HTH_CRP_2"/>
    <property type="match status" value="1"/>
</dbReference>
<keyword evidence="6" id="KW-0418">Kinase</keyword>
<dbReference type="SUPFAM" id="SSF46785">
    <property type="entry name" value="Winged helix' DNA-binding domain"/>
    <property type="match status" value="1"/>
</dbReference>
<dbReference type="PANTHER" id="PTHR24567:SF74">
    <property type="entry name" value="HTH-TYPE TRANSCRIPTIONAL REGULATOR ARCR"/>
    <property type="match status" value="1"/>
</dbReference>
<keyword evidence="3" id="KW-0804">Transcription</keyword>
<accession>A0A1M6E663</accession>
<feature type="domain" description="Cyclic nucleotide-binding" evidence="4">
    <location>
        <begin position="189"/>
        <end position="309"/>
    </location>
</feature>
<evidence type="ECO:0000256" key="3">
    <source>
        <dbReference type="ARBA" id="ARBA00023163"/>
    </source>
</evidence>
<evidence type="ECO:0000313" key="6">
    <source>
        <dbReference type="EMBL" id="SHI81034.1"/>
    </source>
</evidence>
<dbReference type="InterPro" id="IPR018490">
    <property type="entry name" value="cNMP-bd_dom_sf"/>
</dbReference>
<dbReference type="InterPro" id="IPR012318">
    <property type="entry name" value="HTH_CRP"/>
</dbReference>
<dbReference type="Gene3D" id="2.60.120.10">
    <property type="entry name" value="Jelly Rolls"/>
    <property type="match status" value="1"/>
</dbReference>
<feature type="domain" description="HTH crp-type" evidence="5">
    <location>
        <begin position="323"/>
        <end position="396"/>
    </location>
</feature>
<sequence length="397" mass="44980">MLIPKYYNIKGEEQKQLSLKDLIPLLHRSREITGNYLAFSPANELLSLLFVQTFLSCPRNIFSTKKMLYTRNICAGVGRPQKSGLPGLCFLQLQTFANLLAEDALDGFHCLCLGVGQDVGVCVRGNLHAGVPQPLGDERYMLKFLHCLKKSYGKIMCLETGTIKLNENLMGREKKMEVKRCLCLKDIPLFIGVERETFRPICQAATKRYIRRGEVLFYQGDKVDTVCLVKEGSFKMVRVSEDGRETILQIITRGETIGEAALFQEKCHPATAIALEDAKVCSISRRLMEEVIKKTPDLAWQVIASLGSRLYATWEQVAELNSLTTREKVLSLLIRLAREHGEVCPEGTRIKLHLTQQEIASMVGASRVMVAQVLKELATSNYLYREEKYYVLRDRCF</sequence>
<dbReference type="SMART" id="SM00100">
    <property type="entry name" value="cNMP"/>
    <property type="match status" value="1"/>
</dbReference>
<dbReference type="STRING" id="1121432.SAMN02745219_01119"/>
<keyword evidence="1" id="KW-0805">Transcription regulation</keyword>
<dbReference type="InterPro" id="IPR036388">
    <property type="entry name" value="WH-like_DNA-bd_sf"/>
</dbReference>
<dbReference type="GO" id="GO:0005829">
    <property type="term" value="C:cytosol"/>
    <property type="evidence" value="ECO:0007669"/>
    <property type="project" value="TreeGrafter"/>
</dbReference>
<dbReference type="GO" id="GO:0016301">
    <property type="term" value="F:kinase activity"/>
    <property type="evidence" value="ECO:0007669"/>
    <property type="project" value="UniProtKB-KW"/>
</dbReference>
<proteinExistence type="predicted"/>
<evidence type="ECO:0000259" key="5">
    <source>
        <dbReference type="PROSITE" id="PS51063"/>
    </source>
</evidence>
<keyword evidence="6" id="KW-0808">Transferase</keyword>
<dbReference type="AlphaFoldDB" id="A0A1M6E663"/>
<organism evidence="6 7">
    <name type="scientific">Desulfofundulus thermosubterraneus DSM 16057</name>
    <dbReference type="NCBI Taxonomy" id="1121432"/>
    <lineage>
        <taxon>Bacteria</taxon>
        <taxon>Bacillati</taxon>
        <taxon>Bacillota</taxon>
        <taxon>Clostridia</taxon>
        <taxon>Eubacteriales</taxon>
        <taxon>Peptococcaceae</taxon>
        <taxon>Desulfofundulus</taxon>
    </lineage>
</organism>
<evidence type="ECO:0000256" key="2">
    <source>
        <dbReference type="ARBA" id="ARBA00023125"/>
    </source>
</evidence>
<dbReference type="Proteomes" id="UP000184529">
    <property type="component" value="Unassembled WGS sequence"/>
</dbReference>
<evidence type="ECO:0000259" key="4">
    <source>
        <dbReference type="PROSITE" id="PS50042"/>
    </source>
</evidence>
<evidence type="ECO:0000256" key="1">
    <source>
        <dbReference type="ARBA" id="ARBA00023015"/>
    </source>
</evidence>
<keyword evidence="2" id="KW-0238">DNA-binding</keyword>
<keyword evidence="7" id="KW-1185">Reference proteome</keyword>
<dbReference type="InterPro" id="IPR000595">
    <property type="entry name" value="cNMP-bd_dom"/>
</dbReference>
<dbReference type="GO" id="GO:0003700">
    <property type="term" value="F:DNA-binding transcription factor activity"/>
    <property type="evidence" value="ECO:0007669"/>
    <property type="project" value="TreeGrafter"/>
</dbReference>
<gene>
    <name evidence="6" type="ORF">SAMN02745219_01119</name>
</gene>
<dbReference type="Pfam" id="PF13545">
    <property type="entry name" value="HTH_Crp_2"/>
    <property type="match status" value="1"/>
</dbReference>
<dbReference type="InterPro" id="IPR050397">
    <property type="entry name" value="Env_Response_Regulators"/>
</dbReference>
<dbReference type="GO" id="GO:0003677">
    <property type="term" value="F:DNA binding"/>
    <property type="evidence" value="ECO:0007669"/>
    <property type="project" value="UniProtKB-KW"/>
</dbReference>
<evidence type="ECO:0000313" key="7">
    <source>
        <dbReference type="Proteomes" id="UP000184529"/>
    </source>
</evidence>
<dbReference type="SMART" id="SM00419">
    <property type="entry name" value="HTH_CRP"/>
    <property type="match status" value="1"/>
</dbReference>
<protein>
    <submittedName>
        <fullName evidence="6">cAMP-binding domain of CRP or a regulatory subunit of cAMP-dependent protein kinases</fullName>
    </submittedName>
</protein>
<dbReference type="Pfam" id="PF00027">
    <property type="entry name" value="cNMP_binding"/>
    <property type="match status" value="1"/>
</dbReference>
<dbReference type="CDD" id="cd00038">
    <property type="entry name" value="CAP_ED"/>
    <property type="match status" value="1"/>
</dbReference>
<dbReference type="SUPFAM" id="SSF51206">
    <property type="entry name" value="cAMP-binding domain-like"/>
    <property type="match status" value="1"/>
</dbReference>
<dbReference type="Gene3D" id="1.10.10.10">
    <property type="entry name" value="Winged helix-like DNA-binding domain superfamily/Winged helix DNA-binding domain"/>
    <property type="match status" value="1"/>
</dbReference>
<dbReference type="PROSITE" id="PS50042">
    <property type="entry name" value="CNMP_BINDING_3"/>
    <property type="match status" value="1"/>
</dbReference>
<dbReference type="InterPro" id="IPR036390">
    <property type="entry name" value="WH_DNA-bd_sf"/>
</dbReference>
<dbReference type="PANTHER" id="PTHR24567">
    <property type="entry name" value="CRP FAMILY TRANSCRIPTIONAL REGULATORY PROTEIN"/>
    <property type="match status" value="1"/>
</dbReference>
<dbReference type="InterPro" id="IPR014710">
    <property type="entry name" value="RmlC-like_jellyroll"/>
</dbReference>
<reference evidence="7" key="1">
    <citation type="submission" date="2016-11" db="EMBL/GenBank/DDBJ databases">
        <authorList>
            <person name="Varghese N."/>
            <person name="Submissions S."/>
        </authorList>
    </citation>
    <scope>NUCLEOTIDE SEQUENCE [LARGE SCALE GENOMIC DNA]</scope>
    <source>
        <strain evidence="7">DSM 16057</strain>
    </source>
</reference>
<dbReference type="EMBL" id="FQZM01000012">
    <property type="protein sequence ID" value="SHI81034.1"/>
    <property type="molecule type" value="Genomic_DNA"/>
</dbReference>
<name>A0A1M6E663_9FIRM</name>